<organism evidence="3 4">
    <name type="scientific">Operophtera brumata</name>
    <name type="common">Winter moth</name>
    <name type="synonym">Phalaena brumata</name>
    <dbReference type="NCBI Taxonomy" id="104452"/>
    <lineage>
        <taxon>Eukaryota</taxon>
        <taxon>Metazoa</taxon>
        <taxon>Ecdysozoa</taxon>
        <taxon>Arthropoda</taxon>
        <taxon>Hexapoda</taxon>
        <taxon>Insecta</taxon>
        <taxon>Pterygota</taxon>
        <taxon>Neoptera</taxon>
        <taxon>Endopterygota</taxon>
        <taxon>Lepidoptera</taxon>
        <taxon>Glossata</taxon>
        <taxon>Ditrysia</taxon>
        <taxon>Geometroidea</taxon>
        <taxon>Geometridae</taxon>
        <taxon>Larentiinae</taxon>
        <taxon>Operophtera</taxon>
    </lineage>
</organism>
<dbReference type="InterPro" id="IPR016186">
    <property type="entry name" value="C-type_lectin-like/link_sf"/>
</dbReference>
<dbReference type="InterPro" id="IPR001304">
    <property type="entry name" value="C-type_lectin-like"/>
</dbReference>
<evidence type="ECO:0000313" key="3">
    <source>
        <dbReference type="EMBL" id="KOB78581.1"/>
    </source>
</evidence>
<dbReference type="InterPro" id="IPR018378">
    <property type="entry name" value="C-type_lectin_CS"/>
</dbReference>
<comment type="caution">
    <text evidence="3">The sequence shown here is derived from an EMBL/GenBank/DDBJ whole genome shotgun (WGS) entry which is preliminary data.</text>
</comment>
<dbReference type="PROSITE" id="PS50041">
    <property type="entry name" value="C_TYPE_LECTIN_2"/>
    <property type="match status" value="1"/>
</dbReference>
<accession>A0A0L7LTL8</accession>
<keyword evidence="1" id="KW-1015">Disulfide bond</keyword>
<gene>
    <name evidence="3" type="ORF">OBRU01_00869</name>
</gene>
<name>A0A0L7LTL8_OPEBR</name>
<dbReference type="AlphaFoldDB" id="A0A0L7LTL8"/>
<proteinExistence type="predicted"/>
<dbReference type="InterPro" id="IPR016187">
    <property type="entry name" value="CTDL_fold"/>
</dbReference>
<evidence type="ECO:0000256" key="1">
    <source>
        <dbReference type="ARBA" id="ARBA00023157"/>
    </source>
</evidence>
<dbReference type="CDD" id="cd00037">
    <property type="entry name" value="CLECT"/>
    <property type="match status" value="1"/>
</dbReference>
<dbReference type="Pfam" id="PF00059">
    <property type="entry name" value="Lectin_C"/>
    <property type="match status" value="1"/>
</dbReference>
<feature type="domain" description="C-type lectin" evidence="2">
    <location>
        <begin position="1"/>
        <end position="99"/>
    </location>
</feature>
<evidence type="ECO:0000259" key="2">
    <source>
        <dbReference type="PROSITE" id="PS50041"/>
    </source>
</evidence>
<dbReference type="PROSITE" id="PS00615">
    <property type="entry name" value="C_TYPE_LECTIN_1"/>
    <property type="match status" value="1"/>
</dbReference>
<dbReference type="Proteomes" id="UP000037510">
    <property type="component" value="Unassembled WGS sequence"/>
</dbReference>
<reference evidence="3 4" key="1">
    <citation type="journal article" date="2015" name="Genome Biol. Evol.">
        <title>The genome of winter moth (Operophtera brumata) provides a genomic perspective on sexual dimorphism and phenology.</title>
        <authorList>
            <person name="Derks M.F."/>
            <person name="Smit S."/>
            <person name="Salis L."/>
            <person name="Schijlen E."/>
            <person name="Bossers A."/>
            <person name="Mateman C."/>
            <person name="Pijl A.S."/>
            <person name="de Ridder D."/>
            <person name="Groenen M.A."/>
            <person name="Visser M.E."/>
            <person name="Megens H.J."/>
        </authorList>
    </citation>
    <scope>NUCLEOTIDE SEQUENCE [LARGE SCALE GENOMIC DNA]</scope>
    <source>
        <strain evidence="3">WM2013NL</strain>
        <tissue evidence="3">Head and thorax</tissue>
    </source>
</reference>
<dbReference type="Gene3D" id="3.10.100.10">
    <property type="entry name" value="Mannose-Binding Protein A, subunit A"/>
    <property type="match status" value="1"/>
</dbReference>
<dbReference type="EMBL" id="JTDY01000152">
    <property type="protein sequence ID" value="KOB78581.1"/>
    <property type="molecule type" value="Genomic_DNA"/>
</dbReference>
<protein>
    <submittedName>
        <fullName evidence="3">Lipopolysaccharide binding protein</fullName>
    </submittedName>
</protein>
<keyword evidence="4" id="KW-1185">Reference proteome</keyword>
<dbReference type="SUPFAM" id="SSF56436">
    <property type="entry name" value="C-type lectin-like"/>
    <property type="match status" value="1"/>
</dbReference>
<sequence length="108" mass="12347">MNSDLESQVIRELYAKNPDKEIISSIPYHAAIGTYDFGDGGYWLTIHGETPKEAGYERWNPHEPNNGTQPRGEFCGVTHRENGFLYDAPCDWVLPFICEMKPQSLRDL</sequence>
<evidence type="ECO:0000313" key="4">
    <source>
        <dbReference type="Proteomes" id="UP000037510"/>
    </source>
</evidence>